<evidence type="ECO:0000313" key="8">
    <source>
        <dbReference type="EMBL" id="SOD62085.1"/>
    </source>
</evidence>
<dbReference type="InterPro" id="IPR001867">
    <property type="entry name" value="OmpR/PhoB-type_DNA-bd"/>
</dbReference>
<dbReference type="SMART" id="SM00862">
    <property type="entry name" value="Trans_reg_C"/>
    <property type="match status" value="1"/>
</dbReference>
<dbReference type="RefSeq" id="WP_170970480.1">
    <property type="nucleotide sequence ID" value="NZ_OCNE01000004.1"/>
</dbReference>
<dbReference type="SUPFAM" id="SSF46894">
    <property type="entry name" value="C-terminal effector domain of the bipartite response regulators"/>
    <property type="match status" value="1"/>
</dbReference>
<dbReference type="AlphaFoldDB" id="A0A286DTV3"/>
<dbReference type="InterPro" id="IPR005158">
    <property type="entry name" value="BTAD"/>
</dbReference>
<dbReference type="PANTHER" id="PTHR35807">
    <property type="entry name" value="TRANSCRIPTIONAL REGULATOR REDD-RELATED"/>
    <property type="match status" value="1"/>
</dbReference>
<dbReference type="Proteomes" id="UP000219072">
    <property type="component" value="Unassembled WGS sequence"/>
</dbReference>
<dbReference type="InterPro" id="IPR051677">
    <property type="entry name" value="AfsR-DnrI-RedD_regulator"/>
</dbReference>
<evidence type="ECO:0000313" key="9">
    <source>
        <dbReference type="Proteomes" id="UP000219072"/>
    </source>
</evidence>
<evidence type="ECO:0000256" key="6">
    <source>
        <dbReference type="PROSITE-ProRule" id="PRU01091"/>
    </source>
</evidence>
<dbReference type="Pfam" id="PF00486">
    <property type="entry name" value="Trans_reg_C"/>
    <property type="match status" value="1"/>
</dbReference>
<proteinExistence type="inferred from homology"/>
<dbReference type="EMBL" id="OCNE01000004">
    <property type="protein sequence ID" value="SOD62085.1"/>
    <property type="molecule type" value="Genomic_DNA"/>
</dbReference>
<sequence length="250" mass="27058">MRVRLWGTVALGVDGRPDSFPAGRAADLLACLAWQPDELVRDEVLIERMWGEELPEDPRDALYTCAKRLRRALGEGGADPGALVRGRAGYALRAAPERVDVHHFRRLARAAGETGEPAARAFLYGRALGVAHGAPMAGFDSPWAERARQALHRERLAAQLANGSAWLVMGCHRELIAELTELTVEHPWNEAVSGLLMDALEKAGQPNEALAEFARVREGLARHLGVAPGPALHARFERLLAATPVRGAAA</sequence>
<feature type="DNA-binding region" description="OmpR/PhoB-type" evidence="6">
    <location>
        <begin position="1"/>
        <end position="94"/>
    </location>
</feature>
<reference evidence="8 9" key="1">
    <citation type="submission" date="2017-09" db="EMBL/GenBank/DDBJ databases">
        <authorList>
            <person name="Ehlers B."/>
            <person name="Leendertz F.H."/>
        </authorList>
    </citation>
    <scope>NUCLEOTIDE SEQUENCE [LARGE SCALE GENOMIC DNA]</scope>
    <source>
        <strain evidence="8 9">CGMCC 4.7095</strain>
    </source>
</reference>
<dbReference type="Pfam" id="PF03704">
    <property type="entry name" value="BTAD"/>
    <property type="match status" value="1"/>
</dbReference>
<keyword evidence="2" id="KW-0902">Two-component regulatory system</keyword>
<dbReference type="PROSITE" id="PS51755">
    <property type="entry name" value="OMPR_PHOB"/>
    <property type="match status" value="1"/>
</dbReference>
<dbReference type="GO" id="GO:0000160">
    <property type="term" value="P:phosphorelay signal transduction system"/>
    <property type="evidence" value="ECO:0007669"/>
    <property type="project" value="UniProtKB-KW"/>
</dbReference>
<evidence type="ECO:0000259" key="7">
    <source>
        <dbReference type="PROSITE" id="PS51755"/>
    </source>
</evidence>
<evidence type="ECO:0000256" key="1">
    <source>
        <dbReference type="ARBA" id="ARBA00005820"/>
    </source>
</evidence>
<evidence type="ECO:0000256" key="5">
    <source>
        <dbReference type="ARBA" id="ARBA00023163"/>
    </source>
</evidence>
<accession>A0A286DTV3</accession>
<evidence type="ECO:0000256" key="3">
    <source>
        <dbReference type="ARBA" id="ARBA00023015"/>
    </source>
</evidence>
<dbReference type="InterPro" id="IPR016032">
    <property type="entry name" value="Sig_transdc_resp-reg_C-effctor"/>
</dbReference>
<dbReference type="GO" id="GO:0006355">
    <property type="term" value="P:regulation of DNA-templated transcription"/>
    <property type="evidence" value="ECO:0007669"/>
    <property type="project" value="InterPro"/>
</dbReference>
<keyword evidence="3" id="KW-0805">Transcription regulation</keyword>
<keyword evidence="9" id="KW-1185">Reference proteome</keyword>
<dbReference type="InterPro" id="IPR011990">
    <property type="entry name" value="TPR-like_helical_dom_sf"/>
</dbReference>
<dbReference type="SUPFAM" id="SSF48452">
    <property type="entry name" value="TPR-like"/>
    <property type="match status" value="1"/>
</dbReference>
<dbReference type="PANTHER" id="PTHR35807:SF1">
    <property type="entry name" value="TRANSCRIPTIONAL REGULATOR REDD"/>
    <property type="match status" value="1"/>
</dbReference>
<evidence type="ECO:0000256" key="2">
    <source>
        <dbReference type="ARBA" id="ARBA00023012"/>
    </source>
</evidence>
<protein>
    <submittedName>
        <fullName evidence="8">DNA-binding transcriptional activator of the SARP family</fullName>
    </submittedName>
</protein>
<dbReference type="GO" id="GO:0003677">
    <property type="term" value="F:DNA binding"/>
    <property type="evidence" value="ECO:0007669"/>
    <property type="project" value="UniProtKB-UniRule"/>
</dbReference>
<name>A0A286DTV3_9ACTN</name>
<evidence type="ECO:0000256" key="4">
    <source>
        <dbReference type="ARBA" id="ARBA00023125"/>
    </source>
</evidence>
<dbReference type="Gene3D" id="1.25.40.10">
    <property type="entry name" value="Tetratricopeptide repeat domain"/>
    <property type="match status" value="1"/>
</dbReference>
<dbReference type="Gene3D" id="1.10.10.10">
    <property type="entry name" value="Winged helix-like DNA-binding domain superfamily/Winged helix DNA-binding domain"/>
    <property type="match status" value="1"/>
</dbReference>
<organism evidence="8 9">
    <name type="scientific">Streptomyces zhaozhouensis</name>
    <dbReference type="NCBI Taxonomy" id="1300267"/>
    <lineage>
        <taxon>Bacteria</taxon>
        <taxon>Bacillati</taxon>
        <taxon>Actinomycetota</taxon>
        <taxon>Actinomycetes</taxon>
        <taxon>Kitasatosporales</taxon>
        <taxon>Streptomycetaceae</taxon>
        <taxon>Streptomyces</taxon>
    </lineage>
</organism>
<feature type="domain" description="OmpR/PhoB-type" evidence="7">
    <location>
        <begin position="1"/>
        <end position="94"/>
    </location>
</feature>
<gene>
    <name evidence="8" type="ORF">SAMN06297387_104255</name>
</gene>
<keyword evidence="5" id="KW-0804">Transcription</keyword>
<dbReference type="InterPro" id="IPR036388">
    <property type="entry name" value="WH-like_DNA-bd_sf"/>
</dbReference>
<keyword evidence="4 6" id="KW-0238">DNA-binding</keyword>
<dbReference type="SMART" id="SM01043">
    <property type="entry name" value="BTAD"/>
    <property type="match status" value="1"/>
</dbReference>
<comment type="similarity">
    <text evidence="1">Belongs to the AfsR/DnrI/RedD regulatory family.</text>
</comment>